<evidence type="ECO:0000313" key="2">
    <source>
        <dbReference type="EMBL" id="RKI89394.1"/>
    </source>
</evidence>
<evidence type="ECO:0000313" key="3">
    <source>
        <dbReference type="Proteomes" id="UP000280696"/>
    </source>
</evidence>
<dbReference type="SMART" id="SM00471">
    <property type="entry name" value="HDc"/>
    <property type="match status" value="1"/>
</dbReference>
<dbReference type="RefSeq" id="WP_120471737.1">
    <property type="nucleotide sequence ID" value="NZ_RAYQ01000023.1"/>
</dbReference>
<keyword evidence="3" id="KW-1185">Reference proteome</keyword>
<feature type="domain" description="HD/PDEase" evidence="1">
    <location>
        <begin position="49"/>
        <end position="290"/>
    </location>
</feature>
<dbReference type="InterPro" id="IPR050135">
    <property type="entry name" value="dGTPase-like"/>
</dbReference>
<dbReference type="Pfam" id="PF01966">
    <property type="entry name" value="HD"/>
    <property type="match status" value="1"/>
</dbReference>
<dbReference type="SUPFAM" id="SSF109604">
    <property type="entry name" value="HD-domain/PDEase-like"/>
    <property type="match status" value="1"/>
</dbReference>
<proteinExistence type="predicted"/>
<dbReference type="GO" id="GO:0006203">
    <property type="term" value="P:dGTP catabolic process"/>
    <property type="evidence" value="ECO:0007669"/>
    <property type="project" value="TreeGrafter"/>
</dbReference>
<dbReference type="AlphaFoldDB" id="A0A3A9AE68"/>
<comment type="caution">
    <text evidence="2">The sequence shown here is derived from an EMBL/GenBank/DDBJ whole genome shotgun (WGS) entry which is preliminary data.</text>
</comment>
<evidence type="ECO:0000259" key="1">
    <source>
        <dbReference type="SMART" id="SM00471"/>
    </source>
</evidence>
<dbReference type="EMBL" id="RAYQ01000023">
    <property type="protein sequence ID" value="RKI89394.1"/>
    <property type="molecule type" value="Genomic_DNA"/>
</dbReference>
<dbReference type="CDD" id="cd00077">
    <property type="entry name" value="HDc"/>
    <property type="match status" value="1"/>
</dbReference>
<name>A0A3A9AE68_9FIRM</name>
<organism evidence="2 3">
    <name type="scientific">Parablautia intestinalis</name>
    <dbReference type="NCBI Taxonomy" id="2320100"/>
    <lineage>
        <taxon>Bacteria</taxon>
        <taxon>Bacillati</taxon>
        <taxon>Bacillota</taxon>
        <taxon>Clostridia</taxon>
        <taxon>Lachnospirales</taxon>
        <taxon>Lachnospiraceae</taxon>
        <taxon>Parablautia</taxon>
    </lineage>
</organism>
<protein>
    <submittedName>
        <fullName evidence="2">HD domain-containing protein</fullName>
    </submittedName>
</protein>
<dbReference type="InterPro" id="IPR003607">
    <property type="entry name" value="HD/PDEase_dom"/>
</dbReference>
<dbReference type="InterPro" id="IPR006674">
    <property type="entry name" value="HD_domain"/>
</dbReference>
<dbReference type="GO" id="GO:0008832">
    <property type="term" value="F:dGTPase activity"/>
    <property type="evidence" value="ECO:0007669"/>
    <property type="project" value="TreeGrafter"/>
</dbReference>
<sequence length="601" mass="69968">MEKLKKFRDPVYGYIEIEDSIVHNIVDTAVFQRLRNIRQTSYAPLYPSSLHNRFVHSLGVYHLGCLAFNAISRSLQESKEQEIRILEDLNSLCKDKFSRYEALFKLACLLHDVGHSPFSHTGENFYINSKSKARIISEEEIEKYQKKIAETTNPEEKEKLEINFEEAKKYSIYKHLVYLTNDPVFRTAASYDAAAHEIMSCIVALENWGHDEQYFQNDAERSFFARCITGILYEEAANLPKTAHMKMCDEDSDKIREKMLLNCMIQLLHSSVIDVDRLDYIIRDSSTMGYQSVSVDYKRLLSGLEIVLVDEYNFTVGFHKNAISVIENAVYAHDNEKKWVQNHPSILYDSFLLQQAIFHIENEMKLNYPESQSTLFSYDSLTSEGSNFSLPYSNASQMHIRYLGDADLIYLMKNQFPSIYSEEYFSRNTRRLPVWKSEAEFMNLFDEGERKTILHALEEILGTEDSLEIEDKTIESIYTDIESSRHGYSNRVEVYRKKLSYVKELLNLCDKYGIKRNIALLSKSFFKSNFSKEDMRNYPILFPGNKATSLLKDVSPTLFSEQIGEGKLVYLFYYPGENREKINTPRFAHDLLPLLKKVSRP</sequence>
<dbReference type="PANTHER" id="PTHR11373:SF4">
    <property type="entry name" value="DEOXYNUCLEOSIDE TRIPHOSPHATE TRIPHOSPHOHYDROLASE SAMHD1"/>
    <property type="match status" value="1"/>
</dbReference>
<gene>
    <name evidence="2" type="ORF">D7V94_18235</name>
</gene>
<dbReference type="Gene3D" id="1.10.3210.10">
    <property type="entry name" value="Hypothetical protein af1432"/>
    <property type="match status" value="1"/>
</dbReference>
<dbReference type="OrthoDB" id="9803619at2"/>
<accession>A0A3A9AE68</accession>
<dbReference type="Proteomes" id="UP000280696">
    <property type="component" value="Unassembled WGS sequence"/>
</dbReference>
<dbReference type="PANTHER" id="PTHR11373">
    <property type="entry name" value="DEOXYNUCLEOSIDE TRIPHOSPHATE TRIPHOSPHOHYDROLASE"/>
    <property type="match status" value="1"/>
</dbReference>
<reference evidence="2 3" key="1">
    <citation type="submission" date="2018-09" db="EMBL/GenBank/DDBJ databases">
        <title>Murine metabolic-syndrome-specific gut microbial biobank.</title>
        <authorList>
            <person name="Liu C."/>
        </authorList>
    </citation>
    <scope>NUCLEOTIDE SEQUENCE [LARGE SCALE GENOMIC DNA]</scope>
    <source>
        <strain evidence="2 3">0.1xD8-82</strain>
    </source>
</reference>